<sequence length="191" mass="21112">MQGMRPVGMNYRKFTEGILSELPIEEQTRILRHAEKVYSLRQSHTRKKDSAGLMGPPSADETSNTEITGFSQRYTKSQKGKGKEKSPVQIFHVTGQPEKEISDPVIAEQIAADEILARCIAQSGRHIRHTPDFTPQIGPSGARHLDNTEKSSTHSAKLSSDKKCKRTGSPSYIDNLPGVYQLRNAIPGGKT</sequence>
<feature type="compositionally biased region" description="Polar residues" evidence="1">
    <location>
        <begin position="60"/>
        <end position="69"/>
    </location>
</feature>
<dbReference type="Proteomes" id="UP000054279">
    <property type="component" value="Unassembled WGS sequence"/>
</dbReference>
<dbReference type="EMBL" id="KN837135">
    <property type="protein sequence ID" value="KIJ41619.1"/>
    <property type="molecule type" value="Genomic_DNA"/>
</dbReference>
<organism evidence="2 3">
    <name type="scientific">Sphaerobolus stellatus (strain SS14)</name>
    <dbReference type="NCBI Taxonomy" id="990650"/>
    <lineage>
        <taxon>Eukaryota</taxon>
        <taxon>Fungi</taxon>
        <taxon>Dikarya</taxon>
        <taxon>Basidiomycota</taxon>
        <taxon>Agaricomycotina</taxon>
        <taxon>Agaricomycetes</taxon>
        <taxon>Phallomycetidae</taxon>
        <taxon>Geastrales</taxon>
        <taxon>Sphaerobolaceae</taxon>
        <taxon>Sphaerobolus</taxon>
    </lineage>
</organism>
<dbReference type="HOGENOM" id="CLU_1422259_0_0_1"/>
<feature type="region of interest" description="Disordered" evidence="1">
    <location>
        <begin position="39"/>
        <end position="69"/>
    </location>
</feature>
<protein>
    <submittedName>
        <fullName evidence="2">Uncharacterized protein</fullName>
    </submittedName>
</protein>
<evidence type="ECO:0000313" key="3">
    <source>
        <dbReference type="Proteomes" id="UP000054279"/>
    </source>
</evidence>
<gene>
    <name evidence="2" type="ORF">M422DRAFT_255236</name>
</gene>
<keyword evidence="3" id="KW-1185">Reference proteome</keyword>
<name>A0A0C9V3W6_SPHS4</name>
<reference evidence="2 3" key="1">
    <citation type="submission" date="2014-06" db="EMBL/GenBank/DDBJ databases">
        <title>Evolutionary Origins and Diversification of the Mycorrhizal Mutualists.</title>
        <authorList>
            <consortium name="DOE Joint Genome Institute"/>
            <consortium name="Mycorrhizal Genomics Consortium"/>
            <person name="Kohler A."/>
            <person name="Kuo A."/>
            <person name="Nagy L.G."/>
            <person name="Floudas D."/>
            <person name="Copeland A."/>
            <person name="Barry K.W."/>
            <person name="Cichocki N."/>
            <person name="Veneault-Fourrey C."/>
            <person name="LaButti K."/>
            <person name="Lindquist E.A."/>
            <person name="Lipzen A."/>
            <person name="Lundell T."/>
            <person name="Morin E."/>
            <person name="Murat C."/>
            <person name="Riley R."/>
            <person name="Ohm R."/>
            <person name="Sun H."/>
            <person name="Tunlid A."/>
            <person name="Henrissat B."/>
            <person name="Grigoriev I.V."/>
            <person name="Hibbett D.S."/>
            <person name="Martin F."/>
        </authorList>
    </citation>
    <scope>NUCLEOTIDE SEQUENCE [LARGE SCALE GENOMIC DNA]</scope>
    <source>
        <strain evidence="2 3">SS14</strain>
    </source>
</reference>
<feature type="compositionally biased region" description="Basic and acidic residues" evidence="1">
    <location>
        <begin position="143"/>
        <end position="152"/>
    </location>
</feature>
<evidence type="ECO:0000256" key="1">
    <source>
        <dbReference type="SAM" id="MobiDB-lite"/>
    </source>
</evidence>
<evidence type="ECO:0000313" key="2">
    <source>
        <dbReference type="EMBL" id="KIJ41619.1"/>
    </source>
</evidence>
<feature type="region of interest" description="Disordered" evidence="1">
    <location>
        <begin position="128"/>
        <end position="170"/>
    </location>
</feature>
<dbReference type="AlphaFoldDB" id="A0A0C9V3W6"/>
<accession>A0A0C9V3W6</accession>
<proteinExistence type="predicted"/>